<evidence type="ECO:0000313" key="1">
    <source>
        <dbReference type="EMBL" id="MFB5735382.1"/>
    </source>
</evidence>
<reference evidence="1 2" key="1">
    <citation type="submission" date="2024-09" db="EMBL/GenBank/DDBJ databases">
        <title>Taxonomic and Genotyping Characterization of Leptospira Strains isolated from Multiple Sources in Colombia highlights the importance of intermediate species.</title>
        <authorList>
            <person name="Torres Higuera L."/>
            <person name="Rojas Tapias D."/>
            <person name="Jimenez Velasquez S."/>
            <person name="Renjifo Ibanez C."/>
        </authorList>
    </citation>
    <scope>NUCLEOTIDE SEQUENCE [LARGE SCALE GENOMIC DNA]</scope>
    <source>
        <strain evidence="1 2">Lep080</strain>
    </source>
</reference>
<organism evidence="1 2">
    <name type="scientific">Leptospira wolffii</name>
    <dbReference type="NCBI Taxonomy" id="409998"/>
    <lineage>
        <taxon>Bacteria</taxon>
        <taxon>Pseudomonadati</taxon>
        <taxon>Spirochaetota</taxon>
        <taxon>Spirochaetia</taxon>
        <taxon>Leptospirales</taxon>
        <taxon>Leptospiraceae</taxon>
        <taxon>Leptospira</taxon>
    </lineage>
</organism>
<accession>A0ABV5BJ94</accession>
<protein>
    <recommendedName>
        <fullName evidence="3">Lipoprotein</fullName>
    </recommendedName>
</protein>
<dbReference type="RefSeq" id="WP_135700677.1">
    <property type="nucleotide sequence ID" value="NZ_JBHILI010000001.1"/>
</dbReference>
<dbReference type="Proteomes" id="UP001580391">
    <property type="component" value="Unassembled WGS sequence"/>
</dbReference>
<comment type="caution">
    <text evidence="1">The sequence shown here is derived from an EMBL/GenBank/DDBJ whole genome shotgun (WGS) entry which is preliminary data.</text>
</comment>
<dbReference type="EMBL" id="JBHILJ010000001">
    <property type="protein sequence ID" value="MFB5735382.1"/>
    <property type="molecule type" value="Genomic_DNA"/>
</dbReference>
<name>A0ABV5BJ94_9LEPT</name>
<evidence type="ECO:0000313" key="2">
    <source>
        <dbReference type="Proteomes" id="UP001580391"/>
    </source>
</evidence>
<keyword evidence="2" id="KW-1185">Reference proteome</keyword>
<dbReference type="PROSITE" id="PS51257">
    <property type="entry name" value="PROKAR_LIPOPROTEIN"/>
    <property type="match status" value="1"/>
</dbReference>
<evidence type="ECO:0008006" key="3">
    <source>
        <dbReference type="Google" id="ProtNLM"/>
    </source>
</evidence>
<sequence length="209" mass="23947">MPKKIICLLLFIPSFLLFSCVSSEVKLKSEENLRNSLSRAKMRIVNPLPDGFELKYSADSSPFPYDYFLKSKSDDFELRYAIRPLDEYIKQYKELSKTPGVVMAPMKEDEHIQDFIVMIMNIGGGGLPDTKPAFFPPAAVKSEFGADWGATISLHVSPNFDSKYKYGILMMLYKKNIAQAYVFYLANDPNVLSKYLRDTPLFYNLQFVK</sequence>
<proteinExistence type="predicted"/>
<gene>
    <name evidence="1" type="ORF">ACE5IX_02615</name>
</gene>